<evidence type="ECO:0000259" key="4">
    <source>
        <dbReference type="Pfam" id="PF00135"/>
    </source>
</evidence>
<dbReference type="InterPro" id="IPR029058">
    <property type="entry name" value="AB_hydrolase_fold"/>
</dbReference>
<comment type="similarity">
    <text evidence="1">Belongs to the type-B carboxylesterase/lipase family.</text>
</comment>
<comment type="caution">
    <text evidence="5">The sequence shown here is derived from an EMBL/GenBank/DDBJ whole genome shotgun (WGS) entry which is preliminary data.</text>
</comment>
<dbReference type="Gene3D" id="3.40.50.1820">
    <property type="entry name" value="alpha/beta hydrolase"/>
    <property type="match status" value="1"/>
</dbReference>
<gene>
    <name evidence="5" type="ORF">BOTNAR_0100g00200</name>
</gene>
<keyword evidence="6" id="KW-1185">Reference proteome</keyword>
<feature type="chain" id="PRO_5021365774" description="Carboxylesterase type B domain-containing protein" evidence="3">
    <location>
        <begin position="26"/>
        <end position="134"/>
    </location>
</feature>
<dbReference type="PANTHER" id="PTHR43918">
    <property type="entry name" value="ACETYLCHOLINESTERASE"/>
    <property type="match status" value="1"/>
</dbReference>
<keyword evidence="2" id="KW-0378">Hydrolase</keyword>
<dbReference type="GO" id="GO:0052689">
    <property type="term" value="F:carboxylic ester hydrolase activity"/>
    <property type="evidence" value="ECO:0007669"/>
    <property type="project" value="TreeGrafter"/>
</dbReference>
<evidence type="ECO:0000313" key="6">
    <source>
        <dbReference type="Proteomes" id="UP000297452"/>
    </source>
</evidence>
<feature type="signal peptide" evidence="3">
    <location>
        <begin position="1"/>
        <end position="25"/>
    </location>
</feature>
<reference evidence="5 6" key="1">
    <citation type="submission" date="2017-12" db="EMBL/GenBank/DDBJ databases">
        <title>Comparative genomics of Botrytis spp.</title>
        <authorList>
            <person name="Valero-Jimenez C.A."/>
            <person name="Tapia P."/>
            <person name="Veloso J."/>
            <person name="Silva-Moreno E."/>
            <person name="Staats M."/>
            <person name="Valdes J.H."/>
            <person name="Van Kan J.A.L."/>
        </authorList>
    </citation>
    <scope>NUCLEOTIDE SEQUENCE [LARGE SCALE GENOMIC DNA]</scope>
    <source>
        <strain evidence="5 6">MUCL2120</strain>
    </source>
</reference>
<dbReference type="EMBL" id="PQXJ01000100">
    <property type="protein sequence ID" value="TGO63460.1"/>
    <property type="molecule type" value="Genomic_DNA"/>
</dbReference>
<dbReference type="Pfam" id="PF00135">
    <property type="entry name" value="COesterase"/>
    <property type="match status" value="1"/>
</dbReference>
<evidence type="ECO:0000256" key="2">
    <source>
        <dbReference type="ARBA" id="ARBA00022801"/>
    </source>
</evidence>
<dbReference type="Proteomes" id="UP000297452">
    <property type="component" value="Unassembled WGS sequence"/>
</dbReference>
<feature type="domain" description="Carboxylesterase type B" evidence="4">
    <location>
        <begin position="50"/>
        <end position="124"/>
    </location>
</feature>
<accession>A0A4Z1IVQ1</accession>
<keyword evidence="3" id="KW-0732">Signal</keyword>
<evidence type="ECO:0000313" key="5">
    <source>
        <dbReference type="EMBL" id="TGO63460.1"/>
    </source>
</evidence>
<sequence length="134" mass="14612">MDQSSQFTWRTPASLILVFLSITSAINPSSTPEVIFSESQVTYRGIISSKVEHFHNVKYAADTSGPNRFAPPKPFTPPPGTIIDSSLPGPACPQIKDPMSPFFSAVEEISEDCLHLHIARPSGLDINSKSIITR</sequence>
<dbReference type="PANTHER" id="PTHR43918:SF4">
    <property type="entry name" value="CARBOXYLIC ESTER HYDROLASE"/>
    <property type="match status" value="1"/>
</dbReference>
<organism evidence="5 6">
    <name type="scientific">Botryotinia narcissicola</name>
    <dbReference type="NCBI Taxonomy" id="278944"/>
    <lineage>
        <taxon>Eukaryota</taxon>
        <taxon>Fungi</taxon>
        <taxon>Dikarya</taxon>
        <taxon>Ascomycota</taxon>
        <taxon>Pezizomycotina</taxon>
        <taxon>Leotiomycetes</taxon>
        <taxon>Helotiales</taxon>
        <taxon>Sclerotiniaceae</taxon>
        <taxon>Botryotinia</taxon>
    </lineage>
</organism>
<dbReference type="SUPFAM" id="SSF53474">
    <property type="entry name" value="alpha/beta-Hydrolases"/>
    <property type="match status" value="1"/>
</dbReference>
<dbReference type="AlphaFoldDB" id="A0A4Z1IVQ1"/>
<proteinExistence type="inferred from homology"/>
<protein>
    <recommendedName>
        <fullName evidence="4">Carboxylesterase type B domain-containing protein</fullName>
    </recommendedName>
</protein>
<evidence type="ECO:0000256" key="3">
    <source>
        <dbReference type="SAM" id="SignalP"/>
    </source>
</evidence>
<evidence type="ECO:0000256" key="1">
    <source>
        <dbReference type="ARBA" id="ARBA00005964"/>
    </source>
</evidence>
<dbReference type="OrthoDB" id="408631at2759"/>
<name>A0A4Z1IVQ1_9HELO</name>
<dbReference type="InterPro" id="IPR050654">
    <property type="entry name" value="AChE-related_enzymes"/>
</dbReference>
<dbReference type="STRING" id="278944.A0A4Z1IVQ1"/>
<dbReference type="InterPro" id="IPR002018">
    <property type="entry name" value="CarbesteraseB"/>
</dbReference>